<feature type="signal peptide" evidence="1">
    <location>
        <begin position="1"/>
        <end position="23"/>
    </location>
</feature>
<evidence type="ECO:0000256" key="1">
    <source>
        <dbReference type="SAM" id="SignalP"/>
    </source>
</evidence>
<dbReference type="Gene3D" id="2.170.130.30">
    <property type="match status" value="1"/>
</dbReference>
<protein>
    <submittedName>
        <fullName evidence="2">Uncharacterized protein</fullName>
    </submittedName>
</protein>
<gene>
    <name evidence="2" type="ORF">AAF712_005199</name>
</gene>
<evidence type="ECO:0000313" key="2">
    <source>
        <dbReference type="EMBL" id="KAL0067759.1"/>
    </source>
</evidence>
<evidence type="ECO:0000313" key="3">
    <source>
        <dbReference type="Proteomes" id="UP001437256"/>
    </source>
</evidence>
<keyword evidence="3" id="KW-1185">Reference proteome</keyword>
<sequence length="252" mass="26541">MMFLHSGLFVLALFVQGFGLVSARPLEGNAGTSDAKELAFVKLRIEGAQKTIFEGRVLTYGHNITTASGGTHKCDGTNHNANPKPGATCTTALSDAARKHGFNFDGTFDTEFEDYFITSIGGDVQTTTQFWGVLLNYKFTPVGGCQAKVTSSDDVLWAFDAFSKEHFLKLEAPLTVKKGASARLRVTDGTTGAPLSSAKVNKISGPGAATVVGTSAEDGTISVAFSDAGIYTLKASRDDSIRSNGAILVVTL</sequence>
<feature type="chain" id="PRO_5046932531" evidence="1">
    <location>
        <begin position="24"/>
        <end position="252"/>
    </location>
</feature>
<proteinExistence type="predicted"/>
<reference evidence="2 3" key="1">
    <citation type="submission" date="2024-05" db="EMBL/GenBank/DDBJ databases">
        <title>A draft genome resource for the thread blight pathogen Marasmius tenuissimus strain MS-2.</title>
        <authorList>
            <person name="Yulfo-Soto G.E."/>
            <person name="Baruah I.K."/>
            <person name="Amoako-Attah I."/>
            <person name="Bukari Y."/>
            <person name="Meinhardt L.W."/>
            <person name="Bailey B.A."/>
            <person name="Cohen S.P."/>
        </authorList>
    </citation>
    <scope>NUCLEOTIDE SEQUENCE [LARGE SCALE GENOMIC DNA]</scope>
    <source>
        <strain evidence="2 3">MS-2</strain>
    </source>
</reference>
<comment type="caution">
    <text evidence="2">The sequence shown here is derived from an EMBL/GenBank/DDBJ whole genome shotgun (WGS) entry which is preliminary data.</text>
</comment>
<keyword evidence="1" id="KW-0732">Signal</keyword>
<organism evidence="2 3">
    <name type="scientific">Marasmius tenuissimus</name>
    <dbReference type="NCBI Taxonomy" id="585030"/>
    <lineage>
        <taxon>Eukaryota</taxon>
        <taxon>Fungi</taxon>
        <taxon>Dikarya</taxon>
        <taxon>Basidiomycota</taxon>
        <taxon>Agaricomycotina</taxon>
        <taxon>Agaricomycetes</taxon>
        <taxon>Agaricomycetidae</taxon>
        <taxon>Agaricales</taxon>
        <taxon>Marasmiineae</taxon>
        <taxon>Marasmiaceae</taxon>
        <taxon>Marasmius</taxon>
    </lineage>
</organism>
<dbReference type="EMBL" id="JBBXMP010000023">
    <property type="protein sequence ID" value="KAL0067759.1"/>
    <property type="molecule type" value="Genomic_DNA"/>
</dbReference>
<dbReference type="Proteomes" id="UP001437256">
    <property type="component" value="Unassembled WGS sequence"/>
</dbReference>
<accession>A0ABR3A330</accession>
<name>A0ABR3A330_9AGAR</name>